<evidence type="ECO:0000256" key="3">
    <source>
        <dbReference type="ARBA" id="ARBA00022723"/>
    </source>
</evidence>
<dbReference type="PANTHER" id="PTHR43758">
    <property type="entry name" value="7,8-DIHYDRO-8-OXOGUANINE TRIPHOSPHATASE"/>
    <property type="match status" value="1"/>
</dbReference>
<organism evidence="7 8">
    <name type="scientific">Hymenobacter gummosus</name>
    <dbReference type="NCBI Taxonomy" id="1776032"/>
    <lineage>
        <taxon>Bacteria</taxon>
        <taxon>Pseudomonadati</taxon>
        <taxon>Bacteroidota</taxon>
        <taxon>Cytophagia</taxon>
        <taxon>Cytophagales</taxon>
        <taxon>Hymenobacteraceae</taxon>
        <taxon>Hymenobacter</taxon>
    </lineage>
</organism>
<dbReference type="RefSeq" id="WP_126695221.1">
    <property type="nucleotide sequence ID" value="NZ_RXOF01000014.1"/>
</dbReference>
<dbReference type="GO" id="GO:0046872">
    <property type="term" value="F:metal ion binding"/>
    <property type="evidence" value="ECO:0007669"/>
    <property type="project" value="UniProtKB-KW"/>
</dbReference>
<dbReference type="PANTHER" id="PTHR43758:SF2">
    <property type="entry name" value="OXIDIZED PURINE NUCLEOSIDE TRIPHOSPHATE HYDROLASE"/>
    <property type="match status" value="1"/>
</dbReference>
<dbReference type="CDD" id="cd04690">
    <property type="entry name" value="NUDIX_Hydrolase"/>
    <property type="match status" value="1"/>
</dbReference>
<evidence type="ECO:0000256" key="5">
    <source>
        <dbReference type="ARBA" id="ARBA00022842"/>
    </source>
</evidence>
<dbReference type="InterPro" id="IPR015797">
    <property type="entry name" value="NUDIX_hydrolase-like_dom_sf"/>
</dbReference>
<evidence type="ECO:0000313" key="7">
    <source>
        <dbReference type="EMBL" id="RTQ46900.1"/>
    </source>
</evidence>
<dbReference type="GO" id="GO:0005737">
    <property type="term" value="C:cytoplasm"/>
    <property type="evidence" value="ECO:0007669"/>
    <property type="project" value="TreeGrafter"/>
</dbReference>
<dbReference type="EMBL" id="RXOF01000014">
    <property type="protein sequence ID" value="RTQ46900.1"/>
    <property type="molecule type" value="Genomic_DNA"/>
</dbReference>
<reference evidence="7 8" key="1">
    <citation type="submission" date="2018-12" db="EMBL/GenBank/DDBJ databases">
        <title>Hymenobacter gummosus sp. nov., isolated from a spring.</title>
        <authorList>
            <person name="Nie L."/>
        </authorList>
    </citation>
    <scope>NUCLEOTIDE SEQUENCE [LARGE SCALE GENOMIC DNA]</scope>
    <source>
        <strain evidence="7 8">KCTC 52166</strain>
    </source>
</reference>
<accession>A0A431TYF9</accession>
<dbReference type="SUPFAM" id="SSF55811">
    <property type="entry name" value="Nudix"/>
    <property type="match status" value="1"/>
</dbReference>
<name>A0A431TYF9_9BACT</name>
<dbReference type="GO" id="GO:0042262">
    <property type="term" value="P:DNA protection"/>
    <property type="evidence" value="ECO:0007669"/>
    <property type="project" value="TreeGrafter"/>
</dbReference>
<gene>
    <name evidence="7" type="ORF">EJV47_20840</name>
</gene>
<dbReference type="PROSITE" id="PS51462">
    <property type="entry name" value="NUDIX"/>
    <property type="match status" value="1"/>
</dbReference>
<dbReference type="Proteomes" id="UP000282184">
    <property type="component" value="Unassembled WGS sequence"/>
</dbReference>
<dbReference type="GO" id="GO:0008413">
    <property type="term" value="F:8-oxo-7,8-dihydroguanosine triphosphate pyrophosphatase activity"/>
    <property type="evidence" value="ECO:0007669"/>
    <property type="project" value="TreeGrafter"/>
</dbReference>
<comment type="caution">
    <text evidence="7">The sequence shown here is derived from an EMBL/GenBank/DDBJ whole genome shotgun (WGS) entry which is preliminary data.</text>
</comment>
<keyword evidence="3" id="KW-0479">Metal-binding</keyword>
<evidence type="ECO:0000256" key="4">
    <source>
        <dbReference type="ARBA" id="ARBA00022801"/>
    </source>
</evidence>
<keyword evidence="8" id="KW-1185">Reference proteome</keyword>
<dbReference type="Gene3D" id="3.90.79.10">
    <property type="entry name" value="Nucleoside Triphosphate Pyrophosphohydrolase"/>
    <property type="match status" value="1"/>
</dbReference>
<evidence type="ECO:0000256" key="2">
    <source>
        <dbReference type="ARBA" id="ARBA00005582"/>
    </source>
</evidence>
<dbReference type="OrthoDB" id="3532303at2"/>
<protein>
    <submittedName>
        <fullName evidence="7">NUDIX domain-containing protein</fullName>
    </submittedName>
</protein>
<dbReference type="Pfam" id="PF00293">
    <property type="entry name" value="NUDIX"/>
    <property type="match status" value="1"/>
</dbReference>
<evidence type="ECO:0000259" key="6">
    <source>
        <dbReference type="PROSITE" id="PS51462"/>
    </source>
</evidence>
<dbReference type="InterPro" id="IPR000086">
    <property type="entry name" value="NUDIX_hydrolase_dom"/>
</dbReference>
<proteinExistence type="inferred from homology"/>
<dbReference type="InterPro" id="IPR020084">
    <property type="entry name" value="NUDIX_hydrolase_CS"/>
</dbReference>
<dbReference type="PROSITE" id="PS00893">
    <property type="entry name" value="NUDIX_BOX"/>
    <property type="match status" value="1"/>
</dbReference>
<sequence length="132" mass="15094">MIIDKIAWLHLPEGKALLARSRGQDRFYFPGGKREAGETDEQALLREIEEELTVHLRPDTLQFLGAFEAPAHGQPAGTLLRMRCYAAEYEGTLQPAAEIEEMAWLTYHDRPRVSAMAQQLFDWLRQQGRLAD</sequence>
<evidence type="ECO:0000313" key="8">
    <source>
        <dbReference type="Proteomes" id="UP000282184"/>
    </source>
</evidence>
<evidence type="ECO:0000256" key="1">
    <source>
        <dbReference type="ARBA" id="ARBA00001946"/>
    </source>
</evidence>
<feature type="domain" description="Nudix hydrolase" evidence="6">
    <location>
        <begin position="1"/>
        <end position="126"/>
    </location>
</feature>
<keyword evidence="5" id="KW-0460">Magnesium</keyword>
<keyword evidence="4" id="KW-0378">Hydrolase</keyword>
<dbReference type="AlphaFoldDB" id="A0A431TYF9"/>
<comment type="similarity">
    <text evidence="2">Belongs to the Nudix hydrolase family.</text>
</comment>
<comment type="cofactor">
    <cofactor evidence="1">
        <name>Mg(2+)</name>
        <dbReference type="ChEBI" id="CHEBI:18420"/>
    </cofactor>
</comment>